<dbReference type="Proteomes" id="UP000187203">
    <property type="component" value="Unassembled WGS sequence"/>
</dbReference>
<reference evidence="2" key="1">
    <citation type="submission" date="2013-09" db="EMBL/GenBank/DDBJ databases">
        <title>Corchorus olitorius genome sequencing.</title>
        <authorList>
            <person name="Alam M."/>
            <person name="Haque M.S."/>
            <person name="Islam M.S."/>
            <person name="Emdad E.M."/>
            <person name="Islam M.M."/>
            <person name="Ahmed B."/>
            <person name="Halim A."/>
            <person name="Hossen Q.M.M."/>
            <person name="Hossain M.Z."/>
            <person name="Ahmed R."/>
            <person name="Khan M.M."/>
            <person name="Islam R."/>
            <person name="Rashid M.M."/>
            <person name="Khan S.A."/>
            <person name="Rahman M.S."/>
            <person name="Alam M."/>
            <person name="Yahiya A.S."/>
            <person name="Khan M.S."/>
            <person name="Azam M.S."/>
            <person name="Haque T."/>
            <person name="Lashkar M.Z.H."/>
            <person name="Akhand A.I."/>
            <person name="Morshed G."/>
            <person name="Roy S."/>
            <person name="Uddin K.S."/>
            <person name="Rabeya T."/>
            <person name="Hossain A.S."/>
            <person name="Chowdhury A."/>
            <person name="Snigdha A.R."/>
            <person name="Mortoza M.S."/>
            <person name="Matin S.A."/>
            <person name="Hoque S.M.E."/>
            <person name="Islam M.K."/>
            <person name="Roy D.K."/>
            <person name="Haider R."/>
            <person name="Moosa M.M."/>
            <person name="Elias S.M."/>
            <person name="Hasan A.M."/>
            <person name="Jahan S."/>
            <person name="Shafiuddin M."/>
            <person name="Mahmood N."/>
            <person name="Shommy N.S."/>
        </authorList>
    </citation>
    <scope>NUCLEOTIDE SEQUENCE [LARGE SCALE GENOMIC DNA]</scope>
    <source>
        <strain evidence="2">cv. O-4</strain>
    </source>
</reference>
<sequence length="80" mass="8846">MSLSHKPNQPNNKCRCSDHMWHYNNKLQSSNAGSGSIQIQEDRLMPDLDSGGQECVTCKVRPPTEIRNFSDAVVQGGDSV</sequence>
<protein>
    <submittedName>
        <fullName evidence="1">Uncharacterized protein</fullName>
    </submittedName>
</protein>
<evidence type="ECO:0000313" key="2">
    <source>
        <dbReference type="Proteomes" id="UP000187203"/>
    </source>
</evidence>
<gene>
    <name evidence="1" type="ORF">COLO4_36835</name>
</gene>
<evidence type="ECO:0000313" key="1">
    <source>
        <dbReference type="EMBL" id="OMO53128.1"/>
    </source>
</evidence>
<dbReference type="EMBL" id="AWUE01023650">
    <property type="protein sequence ID" value="OMO53128.1"/>
    <property type="molecule type" value="Genomic_DNA"/>
</dbReference>
<accession>A0A1R3G4W3</accession>
<name>A0A1R3G4W3_9ROSI</name>
<keyword evidence="2" id="KW-1185">Reference proteome</keyword>
<dbReference type="AlphaFoldDB" id="A0A1R3G4W3"/>
<proteinExistence type="predicted"/>
<comment type="caution">
    <text evidence="1">The sequence shown here is derived from an EMBL/GenBank/DDBJ whole genome shotgun (WGS) entry which is preliminary data.</text>
</comment>
<organism evidence="1 2">
    <name type="scientific">Corchorus olitorius</name>
    <dbReference type="NCBI Taxonomy" id="93759"/>
    <lineage>
        <taxon>Eukaryota</taxon>
        <taxon>Viridiplantae</taxon>
        <taxon>Streptophyta</taxon>
        <taxon>Embryophyta</taxon>
        <taxon>Tracheophyta</taxon>
        <taxon>Spermatophyta</taxon>
        <taxon>Magnoliopsida</taxon>
        <taxon>eudicotyledons</taxon>
        <taxon>Gunneridae</taxon>
        <taxon>Pentapetalae</taxon>
        <taxon>rosids</taxon>
        <taxon>malvids</taxon>
        <taxon>Malvales</taxon>
        <taxon>Malvaceae</taxon>
        <taxon>Grewioideae</taxon>
        <taxon>Apeibeae</taxon>
        <taxon>Corchorus</taxon>
    </lineage>
</organism>